<keyword evidence="2" id="KW-0812">Transmembrane</keyword>
<proteinExistence type="predicted"/>
<dbReference type="PROSITE" id="PS01088">
    <property type="entry name" value="CAP_1"/>
    <property type="match status" value="1"/>
</dbReference>
<evidence type="ECO:0000313" key="4">
    <source>
        <dbReference type="Proteomes" id="UP000028547"/>
    </source>
</evidence>
<feature type="transmembrane region" description="Helical" evidence="2">
    <location>
        <begin position="498"/>
        <end position="519"/>
    </location>
</feature>
<feature type="transmembrane region" description="Helical" evidence="2">
    <location>
        <begin position="69"/>
        <end position="90"/>
    </location>
</feature>
<feature type="compositionally biased region" description="Low complexity" evidence="1">
    <location>
        <begin position="44"/>
        <end position="55"/>
    </location>
</feature>
<evidence type="ECO:0000256" key="1">
    <source>
        <dbReference type="SAM" id="MobiDB-lite"/>
    </source>
</evidence>
<keyword evidence="2" id="KW-0472">Membrane</keyword>
<evidence type="ECO:0000313" key="3">
    <source>
        <dbReference type="EMBL" id="KFA89207.1"/>
    </source>
</evidence>
<feature type="transmembrane region" description="Helical" evidence="2">
    <location>
        <begin position="446"/>
        <end position="463"/>
    </location>
</feature>
<reference evidence="3 4" key="1">
    <citation type="submission" date="2014-07" db="EMBL/GenBank/DDBJ databases">
        <title>Draft Genome Sequence of Gephyronic Acid Producer, Cystobacter violaceus Strain Cb vi76.</title>
        <authorList>
            <person name="Stevens D.C."/>
            <person name="Young J."/>
            <person name="Carmichael R."/>
            <person name="Tan J."/>
            <person name="Taylor R.E."/>
        </authorList>
    </citation>
    <scope>NUCLEOTIDE SEQUENCE [LARGE SCALE GENOMIC DNA]</scope>
    <source>
        <strain evidence="3 4">Cb vi76</strain>
    </source>
</reference>
<feature type="transmembrane region" description="Helical" evidence="2">
    <location>
        <begin position="96"/>
        <end position="115"/>
    </location>
</feature>
<dbReference type="PANTHER" id="PTHR38434:SF1">
    <property type="entry name" value="BLL2549 PROTEIN"/>
    <property type="match status" value="1"/>
</dbReference>
<evidence type="ECO:0008006" key="5">
    <source>
        <dbReference type="Google" id="ProtNLM"/>
    </source>
</evidence>
<feature type="transmembrane region" description="Helical" evidence="2">
    <location>
        <begin position="122"/>
        <end position="143"/>
    </location>
</feature>
<dbReference type="EMBL" id="JPMI01000257">
    <property type="protein sequence ID" value="KFA89207.1"/>
    <property type="molecule type" value="Genomic_DNA"/>
</dbReference>
<feature type="transmembrane region" description="Helical" evidence="2">
    <location>
        <begin position="155"/>
        <end position="172"/>
    </location>
</feature>
<evidence type="ECO:0000256" key="2">
    <source>
        <dbReference type="SAM" id="Phobius"/>
    </source>
</evidence>
<name>A0A084SL72_9BACT</name>
<dbReference type="Proteomes" id="UP000028547">
    <property type="component" value="Unassembled WGS sequence"/>
</dbReference>
<feature type="transmembrane region" description="Helical" evidence="2">
    <location>
        <begin position="260"/>
        <end position="279"/>
    </location>
</feature>
<feature type="region of interest" description="Disordered" evidence="1">
    <location>
        <begin position="31"/>
        <end position="56"/>
    </location>
</feature>
<dbReference type="InterPro" id="IPR019286">
    <property type="entry name" value="DUF2339_TM"/>
</dbReference>
<feature type="transmembrane region" description="Helical" evidence="2">
    <location>
        <begin position="339"/>
        <end position="360"/>
    </location>
</feature>
<organism evidence="3 4">
    <name type="scientific">Archangium violaceum Cb vi76</name>
    <dbReference type="NCBI Taxonomy" id="1406225"/>
    <lineage>
        <taxon>Bacteria</taxon>
        <taxon>Pseudomonadati</taxon>
        <taxon>Myxococcota</taxon>
        <taxon>Myxococcia</taxon>
        <taxon>Myxococcales</taxon>
        <taxon>Cystobacterineae</taxon>
        <taxon>Archangiaceae</taxon>
        <taxon>Archangium</taxon>
    </lineage>
</organism>
<dbReference type="RefSeq" id="WP_043406059.1">
    <property type="nucleotide sequence ID" value="NZ_JPMI01000257.1"/>
</dbReference>
<feature type="transmembrane region" description="Helical" evidence="2">
    <location>
        <begin position="313"/>
        <end position="333"/>
    </location>
</feature>
<dbReference type="PANTHER" id="PTHR38434">
    <property type="entry name" value="BLL2549 PROTEIN"/>
    <property type="match status" value="1"/>
</dbReference>
<feature type="transmembrane region" description="Helical" evidence="2">
    <location>
        <begin position="475"/>
        <end position="491"/>
    </location>
</feature>
<protein>
    <recommendedName>
        <fullName evidence="5">DUF2339 domain-containing protein</fullName>
    </recommendedName>
</protein>
<feature type="transmembrane region" description="Helical" evidence="2">
    <location>
        <begin position="525"/>
        <end position="543"/>
    </location>
</feature>
<dbReference type="Pfam" id="PF10101">
    <property type="entry name" value="DUF2339"/>
    <property type="match status" value="1"/>
</dbReference>
<feature type="transmembrane region" description="Helical" evidence="2">
    <location>
        <begin position="285"/>
        <end position="306"/>
    </location>
</feature>
<accession>A0A084SL72</accession>
<feature type="transmembrane region" description="Helical" evidence="2">
    <location>
        <begin position="221"/>
        <end position="239"/>
    </location>
</feature>
<comment type="caution">
    <text evidence="3">The sequence shown here is derived from an EMBL/GenBank/DDBJ whole genome shotgun (WGS) entry which is preliminary data.</text>
</comment>
<gene>
    <name evidence="3" type="ORF">Q664_36365</name>
</gene>
<dbReference type="AlphaFoldDB" id="A0A084SL72"/>
<sequence length="550" mass="58915">MTEGDTQDLRDVVRRLEETVSRLEARIEKLETAAPARPLPSPVANPAGPGEPVPEAEQRDLEAHLGTYWLSRAGIVALIIGFAFLIIYHFGELGVLARVGAGYLLSAGLAALGLWLSRRHELFGRIVFGGGLALAYFVTYALHFVPAVRVIESEPLALVLLALNVVGIVVIAQRMQSETVAGIALFLGLRTGMLSDITSFTLMSTSMLAGGALFFLVKNRWVFVPLSSLVAVYATHVVWAMRTDAIAQGQPDGEQLTLSLSFLALYYVIFSVALLVHPRELSRRAALSFALLNWVGMLTLGAVEVGRWGEPHLFTFFITLALAQGVGAAVAGWRNAHPAVLQAFLATSGLTLALGLPWQYEDSALVRAWTAVGLVAGIAGRVLGAGALQVVGVGILYVALGATWQVPPTARALLDAALLVGFALVERAAVARTDRLPPPLEGRRRGALQFSCAAGAGLALLWLVGELMPSDLTTLGWGIAAFGLFALGFAVHERWYRLVGIAVLAFTLGRLLFVDLSGLPPNQRILTFILLGLMLLAVSYVYTRLRGNRS</sequence>
<feature type="transmembrane region" description="Helical" evidence="2">
    <location>
        <begin position="193"/>
        <end position="215"/>
    </location>
</feature>
<dbReference type="InterPro" id="IPR018106">
    <property type="entry name" value="CAP_CS_N"/>
</dbReference>
<feature type="transmembrane region" description="Helical" evidence="2">
    <location>
        <begin position="372"/>
        <end position="400"/>
    </location>
</feature>
<keyword evidence="2" id="KW-1133">Transmembrane helix</keyword>